<dbReference type="CDD" id="cd14478">
    <property type="entry name" value="SPX_PHO87_PHO90_like"/>
    <property type="match status" value="1"/>
</dbReference>
<name>A0A2P6MZ47_9EUKA</name>
<feature type="transmembrane region" description="Helical" evidence="5">
    <location>
        <begin position="446"/>
        <end position="470"/>
    </location>
</feature>
<evidence type="ECO:0000259" key="6">
    <source>
        <dbReference type="PROSITE" id="PS51382"/>
    </source>
</evidence>
<keyword evidence="3 5" id="KW-1133">Transmembrane helix</keyword>
<feature type="transmembrane region" description="Helical" evidence="5">
    <location>
        <begin position="672"/>
        <end position="691"/>
    </location>
</feature>
<dbReference type="AlphaFoldDB" id="A0A2P6MZ47"/>
<evidence type="ECO:0000256" key="1">
    <source>
        <dbReference type="ARBA" id="ARBA00004141"/>
    </source>
</evidence>
<evidence type="ECO:0000256" key="4">
    <source>
        <dbReference type="ARBA" id="ARBA00023136"/>
    </source>
</evidence>
<feature type="transmembrane region" description="Helical" evidence="5">
    <location>
        <begin position="363"/>
        <end position="382"/>
    </location>
</feature>
<dbReference type="STRING" id="1890364.A0A2P6MZ47"/>
<feature type="transmembrane region" description="Helical" evidence="5">
    <location>
        <begin position="806"/>
        <end position="824"/>
    </location>
</feature>
<comment type="caution">
    <text evidence="7">The sequence shown here is derived from an EMBL/GenBank/DDBJ whole genome shotgun (WGS) entry which is preliminary data.</text>
</comment>
<dbReference type="OrthoDB" id="10260443at2759"/>
<dbReference type="GO" id="GO:0006797">
    <property type="term" value="P:polyphosphate metabolic process"/>
    <property type="evidence" value="ECO:0007669"/>
    <property type="project" value="TreeGrafter"/>
</dbReference>
<evidence type="ECO:0000256" key="5">
    <source>
        <dbReference type="SAM" id="Phobius"/>
    </source>
</evidence>
<keyword evidence="4 5" id="KW-0472">Membrane</keyword>
<feature type="transmembrane region" description="Helical" evidence="5">
    <location>
        <begin position="575"/>
        <end position="595"/>
    </location>
</feature>
<feature type="transmembrane region" description="Helical" evidence="5">
    <location>
        <begin position="711"/>
        <end position="743"/>
    </location>
</feature>
<dbReference type="PROSITE" id="PS51382">
    <property type="entry name" value="SPX"/>
    <property type="match status" value="1"/>
</dbReference>
<dbReference type="Pfam" id="PF00939">
    <property type="entry name" value="Na_sulph_symp"/>
    <property type="match status" value="1"/>
</dbReference>
<evidence type="ECO:0000313" key="8">
    <source>
        <dbReference type="Proteomes" id="UP000241769"/>
    </source>
</evidence>
<dbReference type="InParanoid" id="A0A2P6MZ47"/>
<dbReference type="Pfam" id="PF03105">
    <property type="entry name" value="SPX"/>
    <property type="match status" value="2"/>
</dbReference>
<feature type="transmembrane region" description="Helical" evidence="5">
    <location>
        <begin position="394"/>
        <end position="425"/>
    </location>
</feature>
<organism evidence="7 8">
    <name type="scientific">Planoprotostelium fungivorum</name>
    <dbReference type="NCBI Taxonomy" id="1890364"/>
    <lineage>
        <taxon>Eukaryota</taxon>
        <taxon>Amoebozoa</taxon>
        <taxon>Evosea</taxon>
        <taxon>Variosea</taxon>
        <taxon>Cavosteliida</taxon>
        <taxon>Cavosteliaceae</taxon>
        <taxon>Planoprotostelium</taxon>
    </lineage>
</organism>
<feature type="transmembrane region" description="Helical" evidence="5">
    <location>
        <begin position="531"/>
        <end position="555"/>
    </location>
</feature>
<gene>
    <name evidence="7" type="ORF">PROFUN_14664</name>
</gene>
<feature type="transmembrane region" description="Helical" evidence="5">
    <location>
        <begin position="490"/>
        <end position="519"/>
    </location>
</feature>
<accession>A0A2P6MZ47</accession>
<dbReference type="GO" id="GO:0006817">
    <property type="term" value="P:phosphate ion transport"/>
    <property type="evidence" value="ECO:0007669"/>
    <property type="project" value="TreeGrafter"/>
</dbReference>
<feature type="domain" description="SPX" evidence="6">
    <location>
        <begin position="60"/>
        <end position="265"/>
    </location>
</feature>
<dbReference type="InterPro" id="IPR004331">
    <property type="entry name" value="SPX_dom"/>
</dbReference>
<dbReference type="GO" id="GO:0005886">
    <property type="term" value="C:plasma membrane"/>
    <property type="evidence" value="ECO:0007669"/>
    <property type="project" value="TreeGrafter"/>
</dbReference>
<proteinExistence type="predicted"/>
<dbReference type="Proteomes" id="UP000241769">
    <property type="component" value="Unassembled WGS sequence"/>
</dbReference>
<dbReference type="GO" id="GO:0005315">
    <property type="term" value="F:phosphate transmembrane transporter activity"/>
    <property type="evidence" value="ECO:0007669"/>
    <property type="project" value="TreeGrafter"/>
</dbReference>
<dbReference type="CDD" id="cd01115">
    <property type="entry name" value="SLC13_permease"/>
    <property type="match status" value="1"/>
</dbReference>
<keyword evidence="2 5" id="KW-0812">Transmembrane</keyword>
<dbReference type="InterPro" id="IPR001898">
    <property type="entry name" value="SLC13A/DASS"/>
</dbReference>
<sequence>MTIAALRRYDTFSRFFHRLKDRTGFHVSLSGPRLNCPIRQDRTRTPITTFYHSFLRPFSMKFSHSLQLNSVPEWVDHYVDYGLLKKAIYEAEKLQLNSPVIGNRKSEISIPLKDQDANRHFLALIDKELTKVTKWYDLKSAEFLDRYHRMNLEGDDAPARRRGSTKKPHVAVVNEKTSLLSGVDDENPRHSSMSVDLELGNTNIYDVDIEQIAKSKASLKERLIDIFVKLSEIRSFADLNWEGIRKALKKYDKVTGNNLKTEYLDNVASQASPYQKENVHKVKEAHDSVVMAYARLTNAADERAANRELSSYLKDVVVYERNTVWRDMVSRDRRQTTLHVEAPADEVDKSTSSNWKKFINKQVIVIPIALLILLLSALFLPIDAVEPRLCLSILIFASIMWCSEAIPLFVTAMIVPALIVFFRVYRKTENGQFIRMTAHEATKQMFADMFSTYIMLLLGGFTIAAALSKYNIAKLIATQVLSRAGTRPGVVLLANMFVATFLSMWISNVAAPVLCFSLIQPILRTLPRDSHFSSCLILGIALASNLGGMASPIASPQNLITIDSMKDAPPSWAKWFAVALPIVILGNLATWAVLMGVYRPWGTKIVPIRAGMKEKFIWKHWFIIIITLVTIILWCAESSIENYVGDMSILAILPLAAFFGAGILSKDDFNSFLWTVVMLAMGGAALGKAVASSGLLNLLVSHVSGTVDKMSIYAVYVVLTGLVMVVATFISHTVSALVILPVVYTIGLDMGRSNLLVFGCGLCCSAGMGLIVSGFPNINAAAQEDEVGRRYLTSIDFIKSGVPASILVWGLIISIGYGTLVAVGY</sequence>
<reference evidence="7 8" key="1">
    <citation type="journal article" date="2018" name="Genome Biol. Evol.">
        <title>Multiple Roots of Fruiting Body Formation in Amoebozoa.</title>
        <authorList>
            <person name="Hillmann F."/>
            <person name="Forbes G."/>
            <person name="Novohradska S."/>
            <person name="Ferling I."/>
            <person name="Riege K."/>
            <person name="Groth M."/>
            <person name="Westermann M."/>
            <person name="Marz M."/>
            <person name="Spaller T."/>
            <person name="Winckler T."/>
            <person name="Schaap P."/>
            <person name="Glockner G."/>
        </authorList>
    </citation>
    <scope>NUCLEOTIDE SEQUENCE [LARGE SCALE GENOMIC DNA]</scope>
    <source>
        <strain evidence="7 8">Jena</strain>
    </source>
</reference>
<keyword evidence="8" id="KW-1185">Reference proteome</keyword>
<dbReference type="PANTHER" id="PTHR10283">
    <property type="entry name" value="SOLUTE CARRIER FAMILY 13 MEMBER"/>
    <property type="match status" value="1"/>
</dbReference>
<comment type="subcellular location">
    <subcellularLocation>
        <location evidence="1">Membrane</location>
        <topology evidence="1">Multi-pass membrane protein</topology>
    </subcellularLocation>
</comment>
<feature type="transmembrane region" description="Helical" evidence="5">
    <location>
        <begin position="647"/>
        <end position="665"/>
    </location>
</feature>
<feature type="transmembrane region" description="Helical" evidence="5">
    <location>
        <begin position="755"/>
        <end position="775"/>
    </location>
</feature>
<evidence type="ECO:0000256" key="2">
    <source>
        <dbReference type="ARBA" id="ARBA00022692"/>
    </source>
</evidence>
<dbReference type="PANTHER" id="PTHR10283:SF92">
    <property type="entry name" value="LOW-AFFINITY PHOSPHATE TRANSPORTER PHO91"/>
    <property type="match status" value="1"/>
</dbReference>
<evidence type="ECO:0000256" key="3">
    <source>
        <dbReference type="ARBA" id="ARBA00022989"/>
    </source>
</evidence>
<evidence type="ECO:0000313" key="7">
    <source>
        <dbReference type="EMBL" id="PRP76963.1"/>
    </source>
</evidence>
<dbReference type="EMBL" id="MDYQ01000290">
    <property type="protein sequence ID" value="PRP76963.1"/>
    <property type="molecule type" value="Genomic_DNA"/>
</dbReference>
<protein>
    <recommendedName>
        <fullName evidence="6">SPX domain-containing protein</fullName>
    </recommendedName>
</protein>
<feature type="transmembrane region" description="Helical" evidence="5">
    <location>
        <begin position="616"/>
        <end position="635"/>
    </location>
</feature>